<name>A0A1H4QEX1_9FLAO</name>
<sequence>MRNLQIPTRMAALLCLVFIFQSCSKDADLLSEYVITKNDNATNLQTYVVNDVFYIESSTHIVLDVLNNDNFDELSTVSITNTSTAQNGTIVINSDNTLTYTPKEEVTATEEFEDTFTYTAEEVDEEGTVTEEEAIVTVSNDDSIFEDTHRNPTQISEDVKEWQEKFDVEWNRAKSFYTSQTSGPEISGQRRYYDFRVIDGLIYMFQATGDIKYIENFFWYVDRVKELAQPSTFHNDEYYDWEVPSGNDKIAYQLFDGHGLRNVFKMLWLLKKYPEIRAKENFQQKYNEYLPWFTTNLWDKWISRGNNTVLRANTHMASHMSSNMALYLSLLEDDNSKKNEYLTWVNAFNNNITSKWTKYDQSFNGGFRDMLRVNSPHDGYVWSASWGSTDRANDVTHTNAEIQSVINQHAHNIEWTDYDMDLFVRTINHIMDDSSKSDFTDMPFYIDLNTNNQNVKTFSYGWAMLGRFDEHTQQRLKNFSIKANQDSHYYNVYIGIMAFNRAFLEDNLFYHE</sequence>
<gene>
    <name evidence="2" type="ORF">SAMN05192540_2556</name>
</gene>
<proteinExistence type="predicted"/>
<evidence type="ECO:0000313" key="3">
    <source>
        <dbReference type="Proteomes" id="UP000183038"/>
    </source>
</evidence>
<dbReference type="Proteomes" id="UP000183038">
    <property type="component" value="Unassembled WGS sequence"/>
</dbReference>
<organism evidence="2 3">
    <name type="scientific">Maribacter dokdonensis</name>
    <dbReference type="NCBI Taxonomy" id="320912"/>
    <lineage>
        <taxon>Bacteria</taxon>
        <taxon>Pseudomonadati</taxon>
        <taxon>Bacteroidota</taxon>
        <taxon>Flavobacteriia</taxon>
        <taxon>Flavobacteriales</taxon>
        <taxon>Flavobacteriaceae</taxon>
        <taxon>Maribacter</taxon>
    </lineage>
</organism>
<reference evidence="2 3" key="1">
    <citation type="submission" date="2016-10" db="EMBL/GenBank/DDBJ databases">
        <authorList>
            <person name="de Groot N.N."/>
        </authorList>
    </citation>
    <scope>NUCLEOTIDE SEQUENCE [LARGE SCALE GENOMIC DNA]</scope>
    <source>
        <strain evidence="2 3">MAR_2009_71</strain>
    </source>
</reference>
<protein>
    <submittedName>
        <fullName evidence="2">Uncharacterized protein</fullName>
    </submittedName>
</protein>
<evidence type="ECO:0000256" key="1">
    <source>
        <dbReference type="SAM" id="SignalP"/>
    </source>
</evidence>
<keyword evidence="1" id="KW-0732">Signal</keyword>
<feature type="signal peptide" evidence="1">
    <location>
        <begin position="1"/>
        <end position="27"/>
    </location>
</feature>
<dbReference type="Pfam" id="PF17963">
    <property type="entry name" value="Big_9"/>
    <property type="match status" value="1"/>
</dbReference>
<feature type="chain" id="PRO_5010241922" evidence="1">
    <location>
        <begin position="28"/>
        <end position="512"/>
    </location>
</feature>
<dbReference type="RefSeq" id="WP_217632838.1">
    <property type="nucleotide sequence ID" value="NZ_FNTB01000001.1"/>
</dbReference>
<dbReference type="EMBL" id="FNTB01000001">
    <property type="protein sequence ID" value="SEC18032.1"/>
    <property type="molecule type" value="Genomic_DNA"/>
</dbReference>
<accession>A0A1H4QEX1</accession>
<dbReference type="PROSITE" id="PS51257">
    <property type="entry name" value="PROKAR_LIPOPROTEIN"/>
    <property type="match status" value="1"/>
</dbReference>
<dbReference type="AlphaFoldDB" id="A0A1H4QEX1"/>
<evidence type="ECO:0000313" key="2">
    <source>
        <dbReference type="EMBL" id="SEC18032.1"/>
    </source>
</evidence>